<name>A0ABV9SAI0_9PSEU</name>
<evidence type="ECO:0000313" key="1">
    <source>
        <dbReference type="EMBL" id="MFC4857924.1"/>
    </source>
</evidence>
<accession>A0ABV9SAI0</accession>
<sequence length="468" mass="50019">MTARRRQRNVALRALIEEAGWTNHSFASAVNRVGAEAGVALHYDRTTVSHWLAGSRPRPPVRGFIAEALSRRLGRPVLVADAGLGDTSAAAPPHPDEDGASALLLLAKADLDPTRQSDLRRQPYQLDWTVMFGPPASRDGSPVPAGHGQLDAIRMMTTAFATAFGLFGGGHARSALTAYLAVDLPTWLYTRTAMRRAVLGEAAVLTHLDGLMCLDSLHHSLAQRYFQVARRLAVEAGDPTAHATVLRSMSAQACFLGHHQYAISMAEHAVAQAGAATSPATRAALLGQAAVAHGAVAHRRAAMSCLHEAEKCLDGAATASANGELADLADHTGRVLTDLGDLAGAETALRDSLRLRPGTGRRSRMLTTHRLAEVQLRRGQLDAACASWQRFLTDYPAVSSARLEAAVAAMRRRLLPYSRNPIVRATLRQVGHNTADLPETEAHQQMWPDGIATARADQDECLASSEAG</sequence>
<comment type="caution">
    <text evidence="1">The sequence shown here is derived from an EMBL/GenBank/DDBJ whole genome shotgun (WGS) entry which is preliminary data.</text>
</comment>
<protein>
    <submittedName>
        <fullName evidence="1">Tol-pal system YbgF family protein</fullName>
    </submittedName>
</protein>
<organism evidence="1 2">
    <name type="scientific">Actinophytocola glycyrrhizae</name>
    <dbReference type="NCBI Taxonomy" id="2044873"/>
    <lineage>
        <taxon>Bacteria</taxon>
        <taxon>Bacillati</taxon>
        <taxon>Actinomycetota</taxon>
        <taxon>Actinomycetes</taxon>
        <taxon>Pseudonocardiales</taxon>
        <taxon>Pseudonocardiaceae</taxon>
    </lineage>
</organism>
<gene>
    <name evidence="1" type="ORF">ACFPCV_30865</name>
</gene>
<dbReference type="SUPFAM" id="SSF48452">
    <property type="entry name" value="TPR-like"/>
    <property type="match status" value="1"/>
</dbReference>
<proteinExistence type="predicted"/>
<reference evidence="2" key="1">
    <citation type="journal article" date="2019" name="Int. J. Syst. Evol. Microbiol.">
        <title>The Global Catalogue of Microorganisms (GCM) 10K type strain sequencing project: providing services to taxonomists for standard genome sequencing and annotation.</title>
        <authorList>
            <consortium name="The Broad Institute Genomics Platform"/>
            <consortium name="The Broad Institute Genome Sequencing Center for Infectious Disease"/>
            <person name="Wu L."/>
            <person name="Ma J."/>
        </authorList>
    </citation>
    <scope>NUCLEOTIDE SEQUENCE [LARGE SCALE GENOMIC DNA]</scope>
    <source>
        <strain evidence="2">ZS-22-S1</strain>
    </source>
</reference>
<dbReference type="Gene3D" id="1.25.40.10">
    <property type="entry name" value="Tetratricopeptide repeat domain"/>
    <property type="match status" value="1"/>
</dbReference>
<dbReference type="InterPro" id="IPR011990">
    <property type="entry name" value="TPR-like_helical_dom_sf"/>
</dbReference>
<dbReference type="EMBL" id="JBHSIS010000020">
    <property type="protein sequence ID" value="MFC4857924.1"/>
    <property type="molecule type" value="Genomic_DNA"/>
</dbReference>
<dbReference type="Proteomes" id="UP001595859">
    <property type="component" value="Unassembled WGS sequence"/>
</dbReference>
<keyword evidence="2" id="KW-1185">Reference proteome</keyword>
<evidence type="ECO:0000313" key="2">
    <source>
        <dbReference type="Proteomes" id="UP001595859"/>
    </source>
</evidence>
<dbReference type="RefSeq" id="WP_378059992.1">
    <property type="nucleotide sequence ID" value="NZ_JBHSIS010000020.1"/>
</dbReference>